<dbReference type="AlphaFoldDB" id="A0A4R2QIG9"/>
<gene>
    <name evidence="2" type="ORF">EV191_110129</name>
</gene>
<dbReference type="SMART" id="SM00418">
    <property type="entry name" value="HTH_ARSR"/>
    <property type="match status" value="1"/>
</dbReference>
<proteinExistence type="predicted"/>
<evidence type="ECO:0000313" key="2">
    <source>
        <dbReference type="EMBL" id="TCP48569.1"/>
    </source>
</evidence>
<dbReference type="RefSeq" id="WP_132878844.1">
    <property type="nucleotide sequence ID" value="NZ_SLXQ01000010.1"/>
</dbReference>
<dbReference type="SUPFAM" id="SSF46785">
    <property type="entry name" value="Winged helix' DNA-binding domain"/>
    <property type="match status" value="1"/>
</dbReference>
<protein>
    <submittedName>
        <fullName evidence="2">ArsR family transcriptional regulator</fullName>
    </submittedName>
</protein>
<dbReference type="InterPro" id="IPR036388">
    <property type="entry name" value="WH-like_DNA-bd_sf"/>
</dbReference>
<keyword evidence="3" id="KW-1185">Reference proteome</keyword>
<name>A0A4R2QIG9_9PSEU</name>
<dbReference type="InterPro" id="IPR011991">
    <property type="entry name" value="ArsR-like_HTH"/>
</dbReference>
<dbReference type="InterPro" id="IPR001845">
    <property type="entry name" value="HTH_ArsR_DNA-bd_dom"/>
</dbReference>
<comment type="caution">
    <text evidence="2">The sequence shown here is derived from an EMBL/GenBank/DDBJ whole genome shotgun (WGS) entry which is preliminary data.</text>
</comment>
<dbReference type="Proteomes" id="UP000294911">
    <property type="component" value="Unassembled WGS sequence"/>
</dbReference>
<evidence type="ECO:0000313" key="3">
    <source>
        <dbReference type="Proteomes" id="UP000294911"/>
    </source>
</evidence>
<dbReference type="CDD" id="cd00090">
    <property type="entry name" value="HTH_ARSR"/>
    <property type="match status" value="1"/>
</dbReference>
<accession>A0A4R2QIG9</accession>
<dbReference type="Gene3D" id="1.10.10.10">
    <property type="entry name" value="Winged helix-like DNA-binding domain superfamily/Winged helix DNA-binding domain"/>
    <property type="match status" value="1"/>
</dbReference>
<feature type="domain" description="HTH arsR-type" evidence="1">
    <location>
        <begin position="13"/>
        <end position="99"/>
    </location>
</feature>
<dbReference type="EMBL" id="SLXQ01000010">
    <property type="protein sequence ID" value="TCP48569.1"/>
    <property type="molecule type" value="Genomic_DNA"/>
</dbReference>
<dbReference type="GO" id="GO:0003700">
    <property type="term" value="F:DNA-binding transcription factor activity"/>
    <property type="evidence" value="ECO:0007669"/>
    <property type="project" value="InterPro"/>
</dbReference>
<evidence type="ECO:0000259" key="1">
    <source>
        <dbReference type="SMART" id="SM00418"/>
    </source>
</evidence>
<dbReference type="Pfam" id="PF12840">
    <property type="entry name" value="HTH_20"/>
    <property type="match status" value="1"/>
</dbReference>
<reference evidence="2 3" key="1">
    <citation type="submission" date="2019-03" db="EMBL/GenBank/DDBJ databases">
        <title>Genomic Encyclopedia of Type Strains, Phase IV (KMG-IV): sequencing the most valuable type-strain genomes for metagenomic binning, comparative biology and taxonomic classification.</title>
        <authorList>
            <person name="Goeker M."/>
        </authorList>
    </citation>
    <scope>NUCLEOTIDE SEQUENCE [LARGE SCALE GENOMIC DNA]</scope>
    <source>
        <strain evidence="2 3">DSM 45765</strain>
    </source>
</reference>
<organism evidence="2 3">
    <name type="scientific">Tamaricihabitans halophyticus</name>
    <dbReference type="NCBI Taxonomy" id="1262583"/>
    <lineage>
        <taxon>Bacteria</taxon>
        <taxon>Bacillati</taxon>
        <taxon>Actinomycetota</taxon>
        <taxon>Actinomycetes</taxon>
        <taxon>Pseudonocardiales</taxon>
        <taxon>Pseudonocardiaceae</taxon>
        <taxon>Tamaricihabitans</taxon>
    </lineage>
</organism>
<sequence length="196" mass="21817">MTDGAPERISDPKKLRALAHPLRWRLIELLGVADQATATYCASELGESVASCSYHLNQLGKYGFVEVVESEGREKPWRLTNYDQSWSAEGLDLEGQLAAEAVSEAFLEHTFDQFRRLQVQRSQQPKEWREAAGMSAGTTFLTAEELAEVKGQLRAVIDRYFDRLADPGSRPAGARPVHLFVSALGAWAPEPDEARE</sequence>
<dbReference type="OrthoDB" id="7945987at2"/>
<dbReference type="InterPro" id="IPR036390">
    <property type="entry name" value="WH_DNA-bd_sf"/>
</dbReference>